<dbReference type="InterPro" id="IPR001173">
    <property type="entry name" value="Glyco_trans_2-like"/>
</dbReference>
<dbReference type="InterPro" id="IPR029044">
    <property type="entry name" value="Nucleotide-diphossugar_trans"/>
</dbReference>
<dbReference type="RefSeq" id="WP_182922579.1">
    <property type="nucleotide sequence ID" value="NZ_WNXD01000002.1"/>
</dbReference>
<dbReference type="Gene3D" id="3.90.550.10">
    <property type="entry name" value="Spore Coat Polysaccharide Biosynthesis Protein SpsA, Chain A"/>
    <property type="match status" value="1"/>
</dbReference>
<gene>
    <name evidence="2" type="ORF">GM921_10405</name>
</gene>
<protein>
    <submittedName>
        <fullName evidence="2">Glycosyltransferase</fullName>
    </submittedName>
</protein>
<dbReference type="CDD" id="cd00761">
    <property type="entry name" value="Glyco_tranf_GTA_type"/>
    <property type="match status" value="1"/>
</dbReference>
<dbReference type="Proteomes" id="UP000601055">
    <property type="component" value="Unassembled WGS sequence"/>
</dbReference>
<dbReference type="SUPFAM" id="SSF53448">
    <property type="entry name" value="Nucleotide-diphospho-sugar transferases"/>
    <property type="match status" value="1"/>
</dbReference>
<comment type="caution">
    <text evidence="2">The sequence shown here is derived from an EMBL/GenBank/DDBJ whole genome shotgun (WGS) entry which is preliminary data.</text>
</comment>
<dbReference type="AlphaFoldDB" id="A0A923E1L3"/>
<dbReference type="Pfam" id="PF00535">
    <property type="entry name" value="Glycos_transf_2"/>
    <property type="match status" value="1"/>
</dbReference>
<evidence type="ECO:0000313" key="3">
    <source>
        <dbReference type="Proteomes" id="UP000601055"/>
    </source>
</evidence>
<sequence length="314" mass="37062">MSGISVIITYYKGENYIFNCIGTLVRSFELSKKKLQLQVIVVIDSMEDADYIVLEFKKRYLDLNLLIIRNAENIGVSKSRNIGLENIKYNFYTIMDQDDYVRDAYFSVLENELSDHTAVHLINGAIRYADQQIEIPIYHFAPSFSFKSLIFQSTFIFTPGLVIFNKDLVPPKNLFLETSNQYKGCDDLAAYLNILKGEVEVRVKYIPADLFVYCLHNNNYSNNVEEMLFSYKSVIDHFENDPQLSRQHRKLIDKVNVRYHFLYARKKLKVGIAKLIFGYPYQFFNHYLFSLKEKNRINRLIYWTRYKLKQKGKI</sequence>
<keyword evidence="3" id="KW-1185">Reference proteome</keyword>
<name>A0A923E1L3_9SPHI</name>
<evidence type="ECO:0000259" key="1">
    <source>
        <dbReference type="Pfam" id="PF00535"/>
    </source>
</evidence>
<accession>A0A923E1L3</accession>
<proteinExistence type="predicted"/>
<reference evidence="2" key="1">
    <citation type="submission" date="2019-11" db="EMBL/GenBank/DDBJ databases">
        <title>Description of Pedobacter sp. LMG 31464T.</title>
        <authorList>
            <person name="Carlier A."/>
            <person name="Qi S."/>
            <person name="Vandamme P."/>
        </authorList>
    </citation>
    <scope>NUCLEOTIDE SEQUENCE</scope>
    <source>
        <strain evidence="2">LMG 31464</strain>
    </source>
</reference>
<evidence type="ECO:0000313" key="2">
    <source>
        <dbReference type="EMBL" id="MBB2145899.1"/>
    </source>
</evidence>
<feature type="domain" description="Glycosyltransferase 2-like" evidence="1">
    <location>
        <begin position="5"/>
        <end position="167"/>
    </location>
</feature>
<organism evidence="2 3">
    <name type="scientific">Pedobacter planticolens</name>
    <dbReference type="NCBI Taxonomy" id="2679964"/>
    <lineage>
        <taxon>Bacteria</taxon>
        <taxon>Pseudomonadati</taxon>
        <taxon>Bacteroidota</taxon>
        <taxon>Sphingobacteriia</taxon>
        <taxon>Sphingobacteriales</taxon>
        <taxon>Sphingobacteriaceae</taxon>
        <taxon>Pedobacter</taxon>
    </lineage>
</organism>
<dbReference type="EMBL" id="WNXD01000002">
    <property type="protein sequence ID" value="MBB2145899.1"/>
    <property type="molecule type" value="Genomic_DNA"/>
</dbReference>